<keyword evidence="1" id="KW-1133">Transmembrane helix</keyword>
<evidence type="ECO:0000313" key="4">
    <source>
        <dbReference type="Proteomes" id="UP001500622"/>
    </source>
</evidence>
<dbReference type="RefSeq" id="WP_345216542.1">
    <property type="nucleotide sequence ID" value="NZ_BAABGN010000011.1"/>
</dbReference>
<gene>
    <name evidence="3" type="ORF">GCM10023169_24450</name>
</gene>
<name>A0ABP8LBW9_9MICO</name>
<dbReference type="Pfam" id="PF07811">
    <property type="entry name" value="TadE"/>
    <property type="match status" value="1"/>
</dbReference>
<feature type="domain" description="TadE-like" evidence="2">
    <location>
        <begin position="9"/>
        <end position="51"/>
    </location>
</feature>
<reference evidence="4" key="1">
    <citation type="journal article" date="2019" name="Int. J. Syst. Evol. Microbiol.">
        <title>The Global Catalogue of Microorganisms (GCM) 10K type strain sequencing project: providing services to taxonomists for standard genome sequencing and annotation.</title>
        <authorList>
            <consortium name="The Broad Institute Genomics Platform"/>
            <consortium name="The Broad Institute Genome Sequencing Center for Infectious Disease"/>
            <person name="Wu L."/>
            <person name="Ma J."/>
        </authorList>
    </citation>
    <scope>NUCLEOTIDE SEQUENCE [LARGE SCALE GENOMIC DNA]</scope>
    <source>
        <strain evidence="4">JCM 17810</strain>
    </source>
</reference>
<comment type="caution">
    <text evidence="3">The sequence shown here is derived from an EMBL/GenBank/DDBJ whole genome shotgun (WGS) entry which is preliminary data.</text>
</comment>
<protein>
    <recommendedName>
        <fullName evidence="2">TadE-like domain-containing protein</fullName>
    </recommendedName>
</protein>
<keyword evidence="1" id="KW-0472">Membrane</keyword>
<feature type="transmembrane region" description="Helical" evidence="1">
    <location>
        <begin position="12"/>
        <end position="30"/>
    </location>
</feature>
<keyword evidence="1" id="KW-0812">Transmembrane</keyword>
<dbReference type="EMBL" id="BAABGN010000011">
    <property type="protein sequence ID" value="GAA4426042.1"/>
    <property type="molecule type" value="Genomic_DNA"/>
</dbReference>
<dbReference type="Proteomes" id="UP001500622">
    <property type="component" value="Unassembled WGS sequence"/>
</dbReference>
<evidence type="ECO:0000313" key="3">
    <source>
        <dbReference type="EMBL" id="GAA4426042.1"/>
    </source>
</evidence>
<accession>A0ABP8LBW9</accession>
<keyword evidence="4" id="KW-1185">Reference proteome</keyword>
<sequence>MTKKHRDRGSAAVEFALVVPLLILLVLGIAELGRAYHLQTMISGAARDGVRVMALQDDPAAARATTKASASELNLTDAQISVAPTTCASTASTPAATATVAVTYPMDFIVDLFGAFGADLTLTGKGTMRCNG</sequence>
<evidence type="ECO:0000256" key="1">
    <source>
        <dbReference type="SAM" id="Phobius"/>
    </source>
</evidence>
<evidence type="ECO:0000259" key="2">
    <source>
        <dbReference type="Pfam" id="PF07811"/>
    </source>
</evidence>
<dbReference type="InterPro" id="IPR012495">
    <property type="entry name" value="TadE-like_dom"/>
</dbReference>
<organism evidence="3 4">
    <name type="scientific">Georgenia halophila</name>
    <dbReference type="NCBI Taxonomy" id="620889"/>
    <lineage>
        <taxon>Bacteria</taxon>
        <taxon>Bacillati</taxon>
        <taxon>Actinomycetota</taxon>
        <taxon>Actinomycetes</taxon>
        <taxon>Micrococcales</taxon>
        <taxon>Bogoriellaceae</taxon>
        <taxon>Georgenia</taxon>
    </lineage>
</organism>
<proteinExistence type="predicted"/>